<reference evidence="1 2" key="1">
    <citation type="submission" date="2015-10" db="EMBL/GenBank/DDBJ databases">
        <title>Draft genome sequence of Novosphingobium fuchskuhlense DSM 25065 isolated from a surface water sample of the southwest basin of Lake Grosse Fuchskuhle.</title>
        <authorList>
            <person name="Ruckert C."/>
            <person name="Winkler A."/>
            <person name="Glaeser J."/>
            <person name="Grossart H.-P."/>
            <person name="Kalinowski J."/>
            <person name="Glaeser S."/>
        </authorList>
    </citation>
    <scope>NUCLEOTIDE SEQUENCE [LARGE SCALE GENOMIC DNA]</scope>
    <source>
        <strain evidence="1 2">FNE08-7</strain>
    </source>
</reference>
<evidence type="ECO:0000313" key="2">
    <source>
        <dbReference type="Proteomes" id="UP000058012"/>
    </source>
</evidence>
<gene>
    <name evidence="1" type="ORF">AQZ52_17965</name>
</gene>
<evidence type="ECO:0000313" key="1">
    <source>
        <dbReference type="EMBL" id="KUR69884.1"/>
    </source>
</evidence>
<feature type="non-terminal residue" evidence="1">
    <location>
        <position position="84"/>
    </location>
</feature>
<keyword evidence="2" id="KW-1185">Reference proteome</keyword>
<comment type="caution">
    <text evidence="1">The sequence shown here is derived from an EMBL/GenBank/DDBJ whole genome shotgun (WGS) entry which is preliminary data.</text>
</comment>
<organism evidence="1 2">
    <name type="scientific">Novosphingobium fuchskuhlense</name>
    <dbReference type="NCBI Taxonomy" id="1117702"/>
    <lineage>
        <taxon>Bacteria</taxon>
        <taxon>Pseudomonadati</taxon>
        <taxon>Pseudomonadota</taxon>
        <taxon>Alphaproteobacteria</taxon>
        <taxon>Sphingomonadales</taxon>
        <taxon>Sphingomonadaceae</taxon>
        <taxon>Novosphingobium</taxon>
    </lineage>
</organism>
<accession>A0A117US84</accession>
<dbReference type="OrthoDB" id="7506448at2"/>
<proteinExistence type="predicted"/>
<name>A0A117US84_9SPHN</name>
<dbReference type="AlphaFoldDB" id="A0A117US84"/>
<dbReference type="RefSeq" id="WP_067914499.1">
    <property type="nucleotide sequence ID" value="NZ_KQ954248.1"/>
</dbReference>
<dbReference type="EMBL" id="LLZS01000012">
    <property type="protein sequence ID" value="KUR69884.1"/>
    <property type="molecule type" value="Genomic_DNA"/>
</dbReference>
<protein>
    <submittedName>
        <fullName evidence="1">Uncharacterized protein</fullName>
    </submittedName>
</protein>
<dbReference type="Proteomes" id="UP000058012">
    <property type="component" value="Unassembled WGS sequence"/>
</dbReference>
<sequence>MARLVQCGLSISQSQYQRIKALAQQQSKPQAYVVRGLIDIALPFAENGHRLNFARLLTILEFSSLALDTLIAKLAPEDSDRLLD</sequence>